<evidence type="ECO:0000259" key="1">
    <source>
        <dbReference type="Pfam" id="PF10988"/>
    </source>
</evidence>
<dbReference type="Proteomes" id="UP001501456">
    <property type="component" value="Unassembled WGS sequence"/>
</dbReference>
<gene>
    <name evidence="2" type="ORF">GCM10022271_06190</name>
</gene>
<name>A0ABP7GXU1_9FLAO</name>
<dbReference type="Pfam" id="PF10988">
    <property type="entry name" value="DUF2807"/>
    <property type="match status" value="1"/>
</dbReference>
<organism evidence="2 3">
    <name type="scientific">Corallibacter vietnamensis</name>
    <dbReference type="NCBI Taxonomy" id="904130"/>
    <lineage>
        <taxon>Bacteria</taxon>
        <taxon>Pseudomonadati</taxon>
        <taxon>Bacteroidota</taxon>
        <taxon>Flavobacteriia</taxon>
        <taxon>Flavobacteriales</taxon>
        <taxon>Flavobacteriaceae</taxon>
        <taxon>Corallibacter</taxon>
    </lineage>
</organism>
<comment type="caution">
    <text evidence="2">The sequence shown here is derived from an EMBL/GenBank/DDBJ whole genome shotgun (WGS) entry which is preliminary data.</text>
</comment>
<reference evidence="3" key="1">
    <citation type="journal article" date="2019" name="Int. J. Syst. Evol. Microbiol.">
        <title>The Global Catalogue of Microorganisms (GCM) 10K type strain sequencing project: providing services to taxonomists for standard genome sequencing and annotation.</title>
        <authorList>
            <consortium name="The Broad Institute Genomics Platform"/>
            <consortium name="The Broad Institute Genome Sequencing Center for Infectious Disease"/>
            <person name="Wu L."/>
            <person name="Ma J."/>
        </authorList>
    </citation>
    <scope>NUCLEOTIDE SEQUENCE [LARGE SCALE GENOMIC DNA]</scope>
    <source>
        <strain evidence="3">JCM 17525</strain>
    </source>
</reference>
<dbReference type="InterPro" id="IPR021255">
    <property type="entry name" value="DUF2807"/>
</dbReference>
<dbReference type="Gene3D" id="2.160.20.120">
    <property type="match status" value="1"/>
</dbReference>
<evidence type="ECO:0000313" key="3">
    <source>
        <dbReference type="Proteomes" id="UP001501456"/>
    </source>
</evidence>
<keyword evidence="3" id="KW-1185">Reference proteome</keyword>
<protein>
    <recommendedName>
        <fullName evidence="1">Putative auto-transporter adhesin head GIN domain-containing protein</fullName>
    </recommendedName>
</protein>
<accession>A0ABP7GXU1</accession>
<proteinExistence type="predicted"/>
<sequence>MKALFYFYIKLYTMNIKITAFFCLLTTILMAQTPIEKTVGEFKELKVYDLIEVELIKSDVDKVVVSGNYAEDVVFINRNGKLKVRMTLDKVFKGDETTVKVYYTSIDIIDVNEGAFVASNDTIKQFELDLNAQEGGEIKVNTEVRFLNIDANTGGIVRTSGTATNQDIAISTGGVVKNKELQTENTKIIIRAAGDAHVVATKLFEAKIRAGGNIFVYGKPETIDENKVFGGHITYIEE</sequence>
<feature type="domain" description="Putative auto-transporter adhesin head GIN" evidence="1">
    <location>
        <begin position="41"/>
        <end position="220"/>
    </location>
</feature>
<dbReference type="EMBL" id="BAABBI010000001">
    <property type="protein sequence ID" value="GAA3776783.1"/>
    <property type="molecule type" value="Genomic_DNA"/>
</dbReference>
<evidence type="ECO:0000313" key="2">
    <source>
        <dbReference type="EMBL" id="GAA3776783.1"/>
    </source>
</evidence>